<feature type="domain" description="RING-type" evidence="13">
    <location>
        <begin position="217"/>
        <end position="259"/>
    </location>
</feature>
<name>A0A8H7VAQ8_9FUNG</name>
<feature type="transmembrane region" description="Helical" evidence="11">
    <location>
        <begin position="153"/>
        <end position="177"/>
    </location>
</feature>
<dbReference type="InterPro" id="IPR046450">
    <property type="entry name" value="PA_dom_sf"/>
</dbReference>
<evidence type="ECO:0000256" key="1">
    <source>
        <dbReference type="ARBA" id="ARBA00000900"/>
    </source>
</evidence>
<sequence>MNILLLCLLYLSLVHASTHVTISNETFHDRAASFGPKLSSNGKIGFMIEPAQDPTGCSLVTPPSTDWIALLSRGGCSFITKVRYMQKSGAIAVVIGDPNNPGWITMYSPDDTTDIMIPSVFLARNEYRKLLHLSKLLNTPMVAILQPDDNVTWPLIDVLIIVIVSPCLVLILIYASWKARQSILHKRELAPISVVSKLNIKVFDLQEQKEHEERESCAICLEDYESGNELRLLPCNHYYHSMCVDLWLTTKKKCCPICKMDVTNTEVTPLLLEA</sequence>
<comment type="catalytic activity">
    <reaction evidence="1">
        <text>S-ubiquitinyl-[E2 ubiquitin-conjugating enzyme]-L-cysteine + [acceptor protein]-L-lysine = [E2 ubiquitin-conjugating enzyme]-L-cysteine + N(6)-ubiquitinyl-[acceptor protein]-L-lysine.</text>
        <dbReference type="EC" id="2.3.2.27"/>
    </reaction>
</comment>
<evidence type="ECO:0000313" key="15">
    <source>
        <dbReference type="Proteomes" id="UP000603453"/>
    </source>
</evidence>
<evidence type="ECO:0000256" key="12">
    <source>
        <dbReference type="SAM" id="SignalP"/>
    </source>
</evidence>
<dbReference type="SUPFAM" id="SSF52025">
    <property type="entry name" value="PA domain"/>
    <property type="match status" value="1"/>
</dbReference>
<dbReference type="InterPro" id="IPR011016">
    <property type="entry name" value="Znf_RING-CH"/>
</dbReference>
<evidence type="ECO:0000256" key="11">
    <source>
        <dbReference type="SAM" id="Phobius"/>
    </source>
</evidence>
<dbReference type="SMART" id="SM00744">
    <property type="entry name" value="RINGv"/>
    <property type="match status" value="1"/>
</dbReference>
<dbReference type="OrthoDB" id="8062037at2759"/>
<evidence type="ECO:0000313" key="14">
    <source>
        <dbReference type="EMBL" id="KAG2207504.1"/>
    </source>
</evidence>
<comment type="caution">
    <text evidence="14">The sequence shown here is derived from an EMBL/GenBank/DDBJ whole genome shotgun (WGS) entry which is preliminary data.</text>
</comment>
<keyword evidence="12" id="KW-0732">Signal</keyword>
<protein>
    <recommendedName>
        <fullName evidence="3">RING-type E3 ubiquitin transferase</fullName>
        <ecNumber evidence="3">2.3.2.27</ecNumber>
    </recommendedName>
</protein>
<keyword evidence="7" id="KW-0862">Zinc</keyword>
<dbReference type="PANTHER" id="PTHR47168">
    <property type="entry name" value="RING ZINC FINGER DOMAIN SUPERFAMILY PROTEIN-RELATED"/>
    <property type="match status" value="1"/>
</dbReference>
<dbReference type="GO" id="GO:0061630">
    <property type="term" value="F:ubiquitin protein ligase activity"/>
    <property type="evidence" value="ECO:0007669"/>
    <property type="project" value="UniProtKB-EC"/>
</dbReference>
<dbReference type="Gene3D" id="3.50.30.30">
    <property type="match status" value="1"/>
</dbReference>
<accession>A0A8H7VAQ8</accession>
<keyword evidence="8 11" id="KW-1133">Transmembrane helix</keyword>
<gene>
    <name evidence="14" type="ORF">INT47_004252</name>
</gene>
<dbReference type="InterPro" id="IPR003137">
    <property type="entry name" value="PA_domain"/>
</dbReference>
<keyword evidence="9 11" id="KW-0472">Membrane</keyword>
<evidence type="ECO:0000256" key="5">
    <source>
        <dbReference type="ARBA" id="ARBA00022723"/>
    </source>
</evidence>
<evidence type="ECO:0000256" key="4">
    <source>
        <dbReference type="ARBA" id="ARBA00022692"/>
    </source>
</evidence>
<evidence type="ECO:0000259" key="13">
    <source>
        <dbReference type="PROSITE" id="PS50089"/>
    </source>
</evidence>
<dbReference type="Proteomes" id="UP000603453">
    <property type="component" value="Unassembled WGS sequence"/>
</dbReference>
<dbReference type="Pfam" id="PF13639">
    <property type="entry name" value="zf-RING_2"/>
    <property type="match status" value="1"/>
</dbReference>
<dbReference type="InterPro" id="IPR051653">
    <property type="entry name" value="E3_ligase_sorting_rcpt"/>
</dbReference>
<dbReference type="InterPro" id="IPR013083">
    <property type="entry name" value="Znf_RING/FYVE/PHD"/>
</dbReference>
<keyword evidence="5" id="KW-0479">Metal-binding</keyword>
<dbReference type="PROSITE" id="PS50089">
    <property type="entry name" value="ZF_RING_2"/>
    <property type="match status" value="1"/>
</dbReference>
<dbReference type="Gene3D" id="3.30.40.10">
    <property type="entry name" value="Zinc/RING finger domain, C3HC4 (zinc finger)"/>
    <property type="match status" value="1"/>
</dbReference>
<evidence type="ECO:0000256" key="6">
    <source>
        <dbReference type="ARBA" id="ARBA00022771"/>
    </source>
</evidence>
<evidence type="ECO:0000256" key="8">
    <source>
        <dbReference type="ARBA" id="ARBA00022989"/>
    </source>
</evidence>
<feature type="non-terminal residue" evidence="14">
    <location>
        <position position="1"/>
    </location>
</feature>
<evidence type="ECO:0000256" key="10">
    <source>
        <dbReference type="PROSITE-ProRule" id="PRU00175"/>
    </source>
</evidence>
<proteinExistence type="predicted"/>
<keyword evidence="15" id="KW-1185">Reference proteome</keyword>
<dbReference type="EC" id="2.3.2.27" evidence="3"/>
<keyword evidence="4 11" id="KW-0812">Transmembrane</keyword>
<evidence type="ECO:0000256" key="7">
    <source>
        <dbReference type="ARBA" id="ARBA00022833"/>
    </source>
</evidence>
<dbReference type="EMBL" id="JAEPRD010000024">
    <property type="protein sequence ID" value="KAG2207504.1"/>
    <property type="molecule type" value="Genomic_DNA"/>
</dbReference>
<evidence type="ECO:0000256" key="2">
    <source>
        <dbReference type="ARBA" id="ARBA00004167"/>
    </source>
</evidence>
<dbReference type="AlphaFoldDB" id="A0A8H7VAQ8"/>
<dbReference type="PANTHER" id="PTHR47168:SF1">
    <property type="entry name" value="OS02G0798600 PROTEIN"/>
    <property type="match status" value="1"/>
</dbReference>
<evidence type="ECO:0000256" key="9">
    <source>
        <dbReference type="ARBA" id="ARBA00023136"/>
    </source>
</evidence>
<dbReference type="Pfam" id="PF02225">
    <property type="entry name" value="PA"/>
    <property type="match status" value="1"/>
</dbReference>
<feature type="signal peptide" evidence="12">
    <location>
        <begin position="1"/>
        <end position="16"/>
    </location>
</feature>
<reference evidence="14" key="1">
    <citation type="submission" date="2020-12" db="EMBL/GenBank/DDBJ databases">
        <title>Metabolic potential, ecology and presence of endohyphal bacteria is reflected in genomic diversity of Mucoromycotina.</title>
        <authorList>
            <person name="Muszewska A."/>
            <person name="Okrasinska A."/>
            <person name="Steczkiewicz K."/>
            <person name="Drgas O."/>
            <person name="Orlowska M."/>
            <person name="Perlinska-Lenart U."/>
            <person name="Aleksandrzak-Piekarczyk T."/>
            <person name="Szatraj K."/>
            <person name="Zielenkiewicz U."/>
            <person name="Pilsyk S."/>
            <person name="Malc E."/>
            <person name="Mieczkowski P."/>
            <person name="Kruszewska J.S."/>
            <person name="Biernat P."/>
            <person name="Pawlowska J."/>
        </authorList>
    </citation>
    <scope>NUCLEOTIDE SEQUENCE</scope>
    <source>
        <strain evidence="14">WA0000017839</strain>
    </source>
</reference>
<comment type="subcellular location">
    <subcellularLocation>
        <location evidence="2">Membrane</location>
        <topology evidence="2">Single-pass membrane protein</topology>
    </subcellularLocation>
</comment>
<dbReference type="SUPFAM" id="SSF57850">
    <property type="entry name" value="RING/U-box"/>
    <property type="match status" value="1"/>
</dbReference>
<evidence type="ECO:0000256" key="3">
    <source>
        <dbReference type="ARBA" id="ARBA00012483"/>
    </source>
</evidence>
<organism evidence="14 15">
    <name type="scientific">Mucor saturninus</name>
    <dbReference type="NCBI Taxonomy" id="64648"/>
    <lineage>
        <taxon>Eukaryota</taxon>
        <taxon>Fungi</taxon>
        <taxon>Fungi incertae sedis</taxon>
        <taxon>Mucoromycota</taxon>
        <taxon>Mucoromycotina</taxon>
        <taxon>Mucoromycetes</taxon>
        <taxon>Mucorales</taxon>
        <taxon>Mucorineae</taxon>
        <taxon>Mucoraceae</taxon>
        <taxon>Mucor</taxon>
    </lineage>
</organism>
<dbReference type="FunFam" id="3.30.40.10:FF:000388">
    <property type="entry name" value="Putative RING zinc finger domain superfamily protein"/>
    <property type="match status" value="1"/>
</dbReference>
<feature type="chain" id="PRO_5034882223" description="RING-type E3 ubiquitin transferase" evidence="12">
    <location>
        <begin position="17"/>
        <end position="274"/>
    </location>
</feature>
<keyword evidence="6 10" id="KW-0863">Zinc-finger</keyword>
<dbReference type="SMART" id="SM00184">
    <property type="entry name" value="RING"/>
    <property type="match status" value="1"/>
</dbReference>
<dbReference type="GO" id="GO:0008270">
    <property type="term" value="F:zinc ion binding"/>
    <property type="evidence" value="ECO:0007669"/>
    <property type="project" value="UniProtKB-KW"/>
</dbReference>
<dbReference type="InterPro" id="IPR001841">
    <property type="entry name" value="Znf_RING"/>
</dbReference>
<dbReference type="GO" id="GO:0016020">
    <property type="term" value="C:membrane"/>
    <property type="evidence" value="ECO:0007669"/>
    <property type="project" value="UniProtKB-SubCell"/>
</dbReference>